<keyword evidence="3 4" id="KW-0732">Signal</keyword>
<name>A0A1Y4MQ95_9FIRM</name>
<organism evidence="5 6">
    <name type="scientific">Anaerotruncus colihominis</name>
    <dbReference type="NCBI Taxonomy" id="169435"/>
    <lineage>
        <taxon>Bacteria</taxon>
        <taxon>Bacillati</taxon>
        <taxon>Bacillota</taxon>
        <taxon>Clostridia</taxon>
        <taxon>Eubacteriales</taxon>
        <taxon>Oscillospiraceae</taxon>
        <taxon>Anaerotruncus</taxon>
    </lineage>
</organism>
<evidence type="ECO:0000256" key="3">
    <source>
        <dbReference type="ARBA" id="ARBA00022729"/>
    </source>
</evidence>
<evidence type="ECO:0000256" key="2">
    <source>
        <dbReference type="ARBA" id="ARBA00022448"/>
    </source>
</evidence>
<dbReference type="PANTHER" id="PTHR33376">
    <property type="match status" value="1"/>
</dbReference>
<dbReference type="InterPro" id="IPR038404">
    <property type="entry name" value="TRAP_DctP_sf"/>
</dbReference>
<dbReference type="GO" id="GO:0030288">
    <property type="term" value="C:outer membrane-bounded periplasmic space"/>
    <property type="evidence" value="ECO:0007669"/>
    <property type="project" value="InterPro"/>
</dbReference>
<evidence type="ECO:0000313" key="5">
    <source>
        <dbReference type="EMBL" id="OUP69239.1"/>
    </source>
</evidence>
<evidence type="ECO:0000256" key="4">
    <source>
        <dbReference type="SAM" id="SignalP"/>
    </source>
</evidence>
<dbReference type="InterPro" id="IPR018389">
    <property type="entry name" value="DctP_fam"/>
</dbReference>
<evidence type="ECO:0000313" key="6">
    <source>
        <dbReference type="Proteomes" id="UP000196386"/>
    </source>
</evidence>
<protein>
    <recommendedName>
        <fullName evidence="7">TRAP transporter substrate-binding protein</fullName>
    </recommendedName>
</protein>
<dbReference type="CDD" id="cd13603">
    <property type="entry name" value="PBP2_TRAP_Siap_TeaA_like"/>
    <property type="match status" value="1"/>
</dbReference>
<dbReference type="EMBL" id="NFKP01000011">
    <property type="protein sequence ID" value="OUP69239.1"/>
    <property type="molecule type" value="Genomic_DNA"/>
</dbReference>
<dbReference type="InterPro" id="IPR004682">
    <property type="entry name" value="TRAP_DctP"/>
</dbReference>
<dbReference type="NCBIfam" id="TIGR00787">
    <property type="entry name" value="dctP"/>
    <property type="match status" value="1"/>
</dbReference>
<dbReference type="PANTHER" id="PTHR33376:SF7">
    <property type="entry name" value="C4-DICARBOXYLATE-BINDING PROTEIN DCTB"/>
    <property type="match status" value="1"/>
</dbReference>
<dbReference type="Pfam" id="PF03480">
    <property type="entry name" value="DctP"/>
    <property type="match status" value="1"/>
</dbReference>
<dbReference type="AlphaFoldDB" id="A0A1Y4MQ95"/>
<sequence>MKIRRILCVILSLSLFLGLIACGGQNSSEGVSSSSTSTTGTPSAEPEYILKLGHAFAITDNQHIATEMMAEQVFEKTNGAVKIEIYPASQLGNTTELIEAVYNGYQDICIDSLNTMEAFVPLCNIEAYPFLFDNTDQLVAFLNSELCDELLAEIGGDDLVLLGPQLRGARMLQATKPVRNLDDLKGLKIRTASMAILNYPWEVLGAANTNMAYNEIYTGLQQGTIDGQENPLQSSYSMGFQDIEKYVMKTYHVINFTAYFFNKQKFESLPIEYQEIIKEACEDSAAWRTETELASDAEYLKLFEEAGLEIIEVEDLDKWKEILEEPLKEKFPYLQDWVKRIKEFNATVK</sequence>
<dbReference type="RefSeq" id="WP_087301368.1">
    <property type="nucleotide sequence ID" value="NZ_NFKP01000011.1"/>
</dbReference>
<feature type="signal peptide" evidence="4">
    <location>
        <begin position="1"/>
        <end position="21"/>
    </location>
</feature>
<dbReference type="PIRSF" id="PIRSF006470">
    <property type="entry name" value="DctB"/>
    <property type="match status" value="1"/>
</dbReference>
<dbReference type="NCBIfam" id="NF037995">
    <property type="entry name" value="TRAP_S1"/>
    <property type="match status" value="1"/>
</dbReference>
<accession>A0A1Y4MQ95</accession>
<reference evidence="6" key="1">
    <citation type="submission" date="2017-04" db="EMBL/GenBank/DDBJ databases">
        <title>Function of individual gut microbiota members based on whole genome sequencing of pure cultures obtained from chicken caecum.</title>
        <authorList>
            <person name="Medvecky M."/>
            <person name="Cejkova D."/>
            <person name="Polansky O."/>
            <person name="Karasova D."/>
            <person name="Kubasova T."/>
            <person name="Cizek A."/>
            <person name="Rychlik I."/>
        </authorList>
    </citation>
    <scope>NUCLEOTIDE SEQUENCE [LARGE SCALE GENOMIC DNA]</scope>
    <source>
        <strain evidence="6">An175</strain>
    </source>
</reference>
<evidence type="ECO:0000256" key="1">
    <source>
        <dbReference type="ARBA" id="ARBA00009023"/>
    </source>
</evidence>
<dbReference type="Proteomes" id="UP000196386">
    <property type="component" value="Unassembled WGS sequence"/>
</dbReference>
<gene>
    <name evidence="5" type="ORF">B5F11_10235</name>
</gene>
<feature type="chain" id="PRO_5039566684" description="TRAP transporter substrate-binding protein" evidence="4">
    <location>
        <begin position="22"/>
        <end position="349"/>
    </location>
</feature>
<comment type="caution">
    <text evidence="5">The sequence shown here is derived from an EMBL/GenBank/DDBJ whole genome shotgun (WGS) entry which is preliminary data.</text>
</comment>
<comment type="similarity">
    <text evidence="1">Belongs to the bacterial solute-binding protein 7 family.</text>
</comment>
<dbReference type="GO" id="GO:0055085">
    <property type="term" value="P:transmembrane transport"/>
    <property type="evidence" value="ECO:0007669"/>
    <property type="project" value="InterPro"/>
</dbReference>
<dbReference type="Gene3D" id="3.40.190.170">
    <property type="entry name" value="Bacterial extracellular solute-binding protein, family 7"/>
    <property type="match status" value="1"/>
</dbReference>
<proteinExistence type="inferred from homology"/>
<keyword evidence="2" id="KW-0813">Transport</keyword>
<dbReference type="PROSITE" id="PS51257">
    <property type="entry name" value="PROKAR_LIPOPROTEIN"/>
    <property type="match status" value="1"/>
</dbReference>
<evidence type="ECO:0008006" key="7">
    <source>
        <dbReference type="Google" id="ProtNLM"/>
    </source>
</evidence>